<evidence type="ECO:0000256" key="1">
    <source>
        <dbReference type="SAM" id="Coils"/>
    </source>
</evidence>
<dbReference type="RefSeq" id="WP_101499661.1">
    <property type="nucleotide sequence ID" value="NZ_CP025583.1"/>
</dbReference>
<organism evidence="2 3">
    <name type="scientific">Paracoccus jeotgali</name>
    <dbReference type="NCBI Taxonomy" id="2065379"/>
    <lineage>
        <taxon>Bacteria</taxon>
        <taxon>Pseudomonadati</taxon>
        <taxon>Pseudomonadota</taxon>
        <taxon>Alphaproteobacteria</taxon>
        <taxon>Rhodobacterales</taxon>
        <taxon>Paracoccaceae</taxon>
        <taxon>Paracoccus</taxon>
    </lineage>
</organism>
<dbReference type="Proteomes" id="UP000234882">
    <property type="component" value="Chromosome"/>
</dbReference>
<dbReference type="AlphaFoldDB" id="A0A2K9MIE9"/>
<reference evidence="3" key="1">
    <citation type="submission" date="2017-12" db="EMBL/GenBank/DDBJ databases">
        <title>Genomic analysis of Paracoccus sp. CBA4604.</title>
        <authorList>
            <person name="Roh S.W."/>
            <person name="Kim J.Y."/>
            <person name="Kim J.S."/>
        </authorList>
    </citation>
    <scope>NUCLEOTIDE SEQUENCE [LARGE SCALE GENOMIC DNA]</scope>
    <source>
        <strain evidence="3">CBA4604</strain>
    </source>
</reference>
<keyword evidence="3" id="KW-1185">Reference proteome</keyword>
<feature type="coiled-coil region" evidence="1">
    <location>
        <begin position="96"/>
        <end position="123"/>
    </location>
</feature>
<evidence type="ECO:0000313" key="2">
    <source>
        <dbReference type="EMBL" id="AUM74315.1"/>
    </source>
</evidence>
<protein>
    <submittedName>
        <fullName evidence="2">Uncharacterized protein</fullName>
    </submittedName>
</protein>
<dbReference type="EMBL" id="CP025583">
    <property type="protein sequence ID" value="AUM74315.1"/>
    <property type="molecule type" value="Genomic_DNA"/>
</dbReference>
<name>A0A2K9MIE9_9RHOB</name>
<dbReference type="KEGG" id="paru:CYR75_08560"/>
<sequence length="126" mass="13424">MSDFESLGLRAGVWTVRLHREHAPARVTLACNGSPVAEAEVQPEGPQSWRISARVPVECLSDGLQTLVLLADPGDADPGPGEMLGSLSLIAGAPAGDDLRAEIDLMRAELDLLQREFRRLARATAG</sequence>
<evidence type="ECO:0000313" key="3">
    <source>
        <dbReference type="Proteomes" id="UP000234882"/>
    </source>
</evidence>
<keyword evidence="1" id="KW-0175">Coiled coil</keyword>
<dbReference type="OrthoDB" id="7772846at2"/>
<gene>
    <name evidence="2" type="ORF">CYR75_08560</name>
</gene>
<proteinExistence type="predicted"/>
<accession>A0A2K9MIE9</accession>